<dbReference type="Pfam" id="PF19422">
    <property type="entry name" value="Ariadne"/>
    <property type="match status" value="1"/>
</dbReference>
<comment type="cofactor">
    <cofactor evidence="2">
        <name>Zn(2+)</name>
        <dbReference type="ChEBI" id="CHEBI:29105"/>
    </cofactor>
</comment>
<keyword evidence="10 13" id="KW-0863">Zinc-finger</keyword>
<feature type="domain" description="RING-type" evidence="14">
    <location>
        <begin position="127"/>
        <end position="169"/>
    </location>
</feature>
<dbReference type="Pfam" id="PF13923">
    <property type="entry name" value="zf-C3HC4_2"/>
    <property type="match status" value="1"/>
</dbReference>
<gene>
    <name evidence="16" type="ORF">DCAF_LOCUS8792</name>
</gene>
<evidence type="ECO:0000313" key="17">
    <source>
        <dbReference type="Proteomes" id="UP001314170"/>
    </source>
</evidence>
<comment type="pathway">
    <text evidence="4">Protein modification; protein ubiquitination.</text>
</comment>
<dbReference type="InterPro" id="IPR044066">
    <property type="entry name" value="TRIAD_supradom"/>
</dbReference>
<dbReference type="PROSITE" id="PS51873">
    <property type="entry name" value="TRIAD"/>
    <property type="match status" value="1"/>
</dbReference>
<comment type="function">
    <text evidence="3">Might act as an E3 ubiquitin-protein ligase, or as part of E3 complex, which accepts ubiquitin from specific E2 ubiquitin-conjugating enzymes and then transfers it to substrates.</text>
</comment>
<keyword evidence="8" id="KW-0479">Metal-binding</keyword>
<comment type="catalytic activity">
    <reaction evidence="1">
        <text>[E2 ubiquitin-conjugating enzyme]-S-ubiquitinyl-L-cysteine + [acceptor protein]-L-lysine = [E2 ubiquitin-conjugating enzyme]-L-cysteine + [acceptor protein]-N(6)-ubiquitinyl-L-lysine.</text>
        <dbReference type="EC" id="2.3.2.31"/>
    </reaction>
</comment>
<evidence type="ECO:0000256" key="13">
    <source>
        <dbReference type="PROSITE-ProRule" id="PRU00175"/>
    </source>
</evidence>
<feature type="domain" description="RING-type" evidence="15">
    <location>
        <begin position="123"/>
        <end position="331"/>
    </location>
</feature>
<evidence type="ECO:0000256" key="1">
    <source>
        <dbReference type="ARBA" id="ARBA00001798"/>
    </source>
</evidence>
<reference evidence="16 17" key="1">
    <citation type="submission" date="2024-01" db="EMBL/GenBank/DDBJ databases">
        <authorList>
            <person name="Waweru B."/>
        </authorList>
    </citation>
    <scope>NUCLEOTIDE SEQUENCE [LARGE SCALE GENOMIC DNA]</scope>
</reference>
<evidence type="ECO:0000313" key="16">
    <source>
        <dbReference type="EMBL" id="CAK7332071.1"/>
    </source>
</evidence>
<dbReference type="InterPro" id="IPR054694">
    <property type="entry name" value="Parkin-like_IBR"/>
</dbReference>
<keyword evidence="17" id="KW-1185">Reference proteome</keyword>
<evidence type="ECO:0000256" key="8">
    <source>
        <dbReference type="ARBA" id="ARBA00022723"/>
    </source>
</evidence>
<dbReference type="CDD" id="cd20346">
    <property type="entry name" value="BRcat_RBR_ANKIB1"/>
    <property type="match status" value="1"/>
</dbReference>
<proteinExistence type="inferred from homology"/>
<dbReference type="SUPFAM" id="SSF57850">
    <property type="entry name" value="RING/U-box"/>
    <property type="match status" value="3"/>
</dbReference>
<comment type="caution">
    <text evidence="16">The sequence shown here is derived from an EMBL/GenBank/DDBJ whole genome shotgun (WGS) entry which is preliminary data.</text>
</comment>
<organism evidence="16 17">
    <name type="scientific">Dovyalis caffra</name>
    <dbReference type="NCBI Taxonomy" id="77055"/>
    <lineage>
        <taxon>Eukaryota</taxon>
        <taxon>Viridiplantae</taxon>
        <taxon>Streptophyta</taxon>
        <taxon>Embryophyta</taxon>
        <taxon>Tracheophyta</taxon>
        <taxon>Spermatophyta</taxon>
        <taxon>Magnoliopsida</taxon>
        <taxon>eudicotyledons</taxon>
        <taxon>Gunneridae</taxon>
        <taxon>Pentapetalae</taxon>
        <taxon>rosids</taxon>
        <taxon>fabids</taxon>
        <taxon>Malpighiales</taxon>
        <taxon>Salicaceae</taxon>
        <taxon>Flacourtieae</taxon>
        <taxon>Dovyalis</taxon>
    </lineage>
</organism>
<evidence type="ECO:0000256" key="6">
    <source>
        <dbReference type="ARBA" id="ARBA00012251"/>
    </source>
</evidence>
<dbReference type="GO" id="GO:0061630">
    <property type="term" value="F:ubiquitin protein ligase activity"/>
    <property type="evidence" value="ECO:0007669"/>
    <property type="project" value="UniProtKB-EC"/>
</dbReference>
<protein>
    <recommendedName>
        <fullName evidence="6">RBR-type E3 ubiquitin transferase</fullName>
        <ecNumber evidence="6">2.3.2.31</ecNumber>
    </recommendedName>
</protein>
<evidence type="ECO:0000256" key="5">
    <source>
        <dbReference type="ARBA" id="ARBA00005884"/>
    </source>
</evidence>
<keyword evidence="11" id="KW-0833">Ubl conjugation pathway</keyword>
<dbReference type="Pfam" id="PF22605">
    <property type="entry name" value="IBR_2"/>
    <property type="match status" value="1"/>
</dbReference>
<dbReference type="GO" id="GO:0016567">
    <property type="term" value="P:protein ubiquitination"/>
    <property type="evidence" value="ECO:0007669"/>
    <property type="project" value="InterPro"/>
</dbReference>
<name>A0AAV1RB41_9ROSI</name>
<dbReference type="EMBL" id="CAWUPB010000913">
    <property type="protein sequence ID" value="CAK7332071.1"/>
    <property type="molecule type" value="Genomic_DNA"/>
</dbReference>
<dbReference type="AlphaFoldDB" id="A0AAV1RB41"/>
<evidence type="ECO:0000256" key="3">
    <source>
        <dbReference type="ARBA" id="ARBA00003976"/>
    </source>
</evidence>
<keyword evidence="9" id="KW-0677">Repeat</keyword>
<dbReference type="FunFam" id="1.20.120.1750:FF:000005">
    <property type="entry name" value="RBR-type E3 ubiquitin transferase"/>
    <property type="match status" value="1"/>
</dbReference>
<evidence type="ECO:0000256" key="7">
    <source>
        <dbReference type="ARBA" id="ARBA00022679"/>
    </source>
</evidence>
<evidence type="ECO:0000259" key="14">
    <source>
        <dbReference type="PROSITE" id="PS50089"/>
    </source>
</evidence>
<keyword evidence="12" id="KW-0862">Zinc</keyword>
<dbReference type="InterPro" id="IPR045840">
    <property type="entry name" value="Ariadne"/>
</dbReference>
<dbReference type="CDD" id="cd22583">
    <property type="entry name" value="Rcat_RBR_ARI7-like"/>
    <property type="match status" value="1"/>
</dbReference>
<evidence type="ECO:0000256" key="9">
    <source>
        <dbReference type="ARBA" id="ARBA00022737"/>
    </source>
</evidence>
<evidence type="ECO:0000256" key="11">
    <source>
        <dbReference type="ARBA" id="ARBA00022786"/>
    </source>
</evidence>
<comment type="similarity">
    <text evidence="5">Belongs to the RBR family. Ariadne subfamily.</text>
</comment>
<keyword evidence="7" id="KW-0808">Transferase</keyword>
<evidence type="ECO:0000256" key="12">
    <source>
        <dbReference type="ARBA" id="ARBA00022833"/>
    </source>
</evidence>
<dbReference type="PROSITE" id="PS50089">
    <property type="entry name" value="ZF_RING_2"/>
    <property type="match status" value="1"/>
</dbReference>
<dbReference type="GO" id="GO:0008270">
    <property type="term" value="F:zinc ion binding"/>
    <property type="evidence" value="ECO:0007669"/>
    <property type="project" value="UniProtKB-KW"/>
</dbReference>
<dbReference type="Gene3D" id="1.20.120.1750">
    <property type="match status" value="1"/>
</dbReference>
<dbReference type="InterPro" id="IPR013083">
    <property type="entry name" value="Znf_RING/FYVE/PHD"/>
</dbReference>
<evidence type="ECO:0000256" key="4">
    <source>
        <dbReference type="ARBA" id="ARBA00004906"/>
    </source>
</evidence>
<dbReference type="InterPro" id="IPR002867">
    <property type="entry name" value="IBR_dom"/>
</dbReference>
<evidence type="ECO:0000256" key="10">
    <source>
        <dbReference type="ARBA" id="ARBA00022771"/>
    </source>
</evidence>
<dbReference type="Gene3D" id="3.30.40.10">
    <property type="entry name" value="Zinc/RING finger domain, C3HC4 (zinc finger)"/>
    <property type="match status" value="1"/>
</dbReference>
<evidence type="ECO:0000256" key="2">
    <source>
        <dbReference type="ARBA" id="ARBA00001947"/>
    </source>
</evidence>
<dbReference type="InterPro" id="IPR001841">
    <property type="entry name" value="Znf_RING"/>
</dbReference>
<evidence type="ECO:0000259" key="15">
    <source>
        <dbReference type="PROSITE" id="PS51873"/>
    </source>
</evidence>
<dbReference type="FunFam" id="3.30.40.10:FF:000019">
    <property type="entry name" value="RBR-type E3 ubiquitin transferase"/>
    <property type="match status" value="1"/>
</dbReference>
<dbReference type="Pfam" id="PF01485">
    <property type="entry name" value="IBR"/>
    <property type="match status" value="1"/>
</dbReference>
<dbReference type="EC" id="2.3.2.31" evidence="6"/>
<dbReference type="Proteomes" id="UP001314170">
    <property type="component" value="Unassembled WGS sequence"/>
</dbReference>
<dbReference type="PANTHER" id="PTHR11685">
    <property type="entry name" value="RBR FAMILY RING FINGER AND IBR DOMAIN-CONTAINING"/>
    <property type="match status" value="1"/>
</dbReference>
<accession>A0AAV1RB41</accession>
<dbReference type="SMART" id="SM00647">
    <property type="entry name" value="IBR"/>
    <property type="match status" value="2"/>
</dbReference>
<dbReference type="InterPro" id="IPR031127">
    <property type="entry name" value="E3_UB_ligase_RBR"/>
</dbReference>
<sequence>MDPDDTSYDGYEEDAYYDDDYDDYNNYADVIGTDSNPNHFAGRSQKSCTILKDEDISQRQEADITRISTVLSISRNEASILLRVYGWSFSKVEDEWFGNEEEVRKAVGWLHDEVVTMDHTSEGRITCKICYDSSEEFTSLSCGHPFCNECWSRYFQVSIDDGPGCLMLRCSEPSCRVVVDQDVINLMVCDEYNDKYLRHLFRSYVGVSEAIKWCPAPGCKFAVEFDQYKSESFDVLCDCSYGFCWNCLEESHRPVNCETVRKWSIKNSDEAENVNWILANSKPCPKCRTPIEKNKGCMHMTCRLPCKYEFCWLCLGDWRDHKHYYSCNKYETGKKSGEYDEDEMKKEMAKKLVEKYAHYYERWAANESSRRKAIADLDKLQEKHLEKLSGIHLTPVTQLSFIIDAWLQIIEARRILKWTYAYGYYLPENEGAKKILFEHLQGDAESNLERLHHCVEDELQPFIAVEVTSQEFQDYCAKLKNMTSVTKNYFENLVSAFENDLADVECHGACTNVDAAG</sequence>